<dbReference type="GO" id="GO:0006357">
    <property type="term" value="P:regulation of transcription by RNA polymerase II"/>
    <property type="evidence" value="ECO:0000318"/>
    <property type="project" value="GO_Central"/>
</dbReference>
<dbReference type="Proteomes" id="UP000000305">
    <property type="component" value="Unassembled WGS sequence"/>
</dbReference>
<dbReference type="PANTHER" id="PTHR10237">
    <property type="entry name" value="DEFORMED EPIDERMAL AUTOREGULATORY FACTOR 1 HOMOLOG SUPPRESSIN"/>
    <property type="match status" value="1"/>
</dbReference>
<proteinExistence type="predicted"/>
<keyword evidence="5" id="KW-1185">Reference proteome</keyword>
<dbReference type="EMBL" id="GL732546">
    <property type="protein sequence ID" value="EFX80652.1"/>
    <property type="molecule type" value="Genomic_DNA"/>
</dbReference>
<evidence type="ECO:0000313" key="4">
    <source>
        <dbReference type="EMBL" id="EFX80652.1"/>
    </source>
</evidence>
<keyword evidence="1" id="KW-0805">Transcription regulation</keyword>
<dbReference type="PhylomeDB" id="E9GIC0"/>
<dbReference type="GO" id="GO:0000981">
    <property type="term" value="F:DNA-binding transcription factor activity, RNA polymerase II-specific"/>
    <property type="evidence" value="ECO:0000318"/>
    <property type="project" value="GO_Central"/>
</dbReference>
<dbReference type="InterPro" id="IPR024119">
    <property type="entry name" value="TF_DEAF-1"/>
</dbReference>
<dbReference type="KEGG" id="dpx:DAPPUDRAFT_103079"/>
<dbReference type="InParanoid" id="E9GIC0"/>
<dbReference type="OrthoDB" id="5958408at2759"/>
<dbReference type="PANTHER" id="PTHR10237:SF1">
    <property type="entry name" value="DEFORMED EPIDERMAL AUTOREGULATORY FACTOR 1 HOMOLOG"/>
    <property type="match status" value="1"/>
</dbReference>
<evidence type="ECO:0000256" key="3">
    <source>
        <dbReference type="ARBA" id="ARBA00023242"/>
    </source>
</evidence>
<dbReference type="AlphaFoldDB" id="E9GIC0"/>
<accession>E9GIC0</accession>
<organism evidence="4 5">
    <name type="scientific">Daphnia pulex</name>
    <name type="common">Water flea</name>
    <dbReference type="NCBI Taxonomy" id="6669"/>
    <lineage>
        <taxon>Eukaryota</taxon>
        <taxon>Metazoa</taxon>
        <taxon>Ecdysozoa</taxon>
        <taxon>Arthropoda</taxon>
        <taxon>Crustacea</taxon>
        <taxon>Branchiopoda</taxon>
        <taxon>Diplostraca</taxon>
        <taxon>Cladocera</taxon>
        <taxon>Anomopoda</taxon>
        <taxon>Daphniidae</taxon>
        <taxon>Daphnia</taxon>
    </lineage>
</organism>
<evidence type="ECO:0000313" key="5">
    <source>
        <dbReference type="Proteomes" id="UP000000305"/>
    </source>
</evidence>
<evidence type="ECO:0000256" key="1">
    <source>
        <dbReference type="ARBA" id="ARBA00023015"/>
    </source>
</evidence>
<gene>
    <name evidence="4" type="ORF">DAPPUDRAFT_103079</name>
</gene>
<reference evidence="4 5" key="1">
    <citation type="journal article" date="2011" name="Science">
        <title>The ecoresponsive genome of Daphnia pulex.</title>
        <authorList>
            <person name="Colbourne J.K."/>
            <person name="Pfrender M.E."/>
            <person name="Gilbert D."/>
            <person name="Thomas W.K."/>
            <person name="Tucker A."/>
            <person name="Oakley T.H."/>
            <person name="Tokishita S."/>
            <person name="Aerts A."/>
            <person name="Arnold G.J."/>
            <person name="Basu M.K."/>
            <person name="Bauer D.J."/>
            <person name="Caceres C.E."/>
            <person name="Carmel L."/>
            <person name="Casola C."/>
            <person name="Choi J.H."/>
            <person name="Detter J.C."/>
            <person name="Dong Q."/>
            <person name="Dusheyko S."/>
            <person name="Eads B.D."/>
            <person name="Frohlich T."/>
            <person name="Geiler-Samerotte K.A."/>
            <person name="Gerlach D."/>
            <person name="Hatcher P."/>
            <person name="Jogdeo S."/>
            <person name="Krijgsveld J."/>
            <person name="Kriventseva E.V."/>
            <person name="Kultz D."/>
            <person name="Laforsch C."/>
            <person name="Lindquist E."/>
            <person name="Lopez J."/>
            <person name="Manak J.R."/>
            <person name="Muller J."/>
            <person name="Pangilinan J."/>
            <person name="Patwardhan R.P."/>
            <person name="Pitluck S."/>
            <person name="Pritham E.J."/>
            <person name="Rechtsteiner A."/>
            <person name="Rho M."/>
            <person name="Rogozin I.B."/>
            <person name="Sakarya O."/>
            <person name="Salamov A."/>
            <person name="Schaack S."/>
            <person name="Shapiro H."/>
            <person name="Shiga Y."/>
            <person name="Skalitzky C."/>
            <person name="Smith Z."/>
            <person name="Souvorov A."/>
            <person name="Sung W."/>
            <person name="Tang Z."/>
            <person name="Tsuchiya D."/>
            <person name="Tu H."/>
            <person name="Vos H."/>
            <person name="Wang M."/>
            <person name="Wolf Y.I."/>
            <person name="Yamagata H."/>
            <person name="Yamada T."/>
            <person name="Ye Y."/>
            <person name="Shaw J.R."/>
            <person name="Andrews J."/>
            <person name="Crease T.J."/>
            <person name="Tang H."/>
            <person name="Lucas S.M."/>
            <person name="Robertson H.M."/>
            <person name="Bork P."/>
            <person name="Koonin E.V."/>
            <person name="Zdobnov E.M."/>
            <person name="Grigoriev I.V."/>
            <person name="Lynch M."/>
            <person name="Boore J.L."/>
        </authorList>
    </citation>
    <scope>NUCLEOTIDE SEQUENCE [LARGE SCALE GENOMIC DNA]</scope>
</reference>
<name>E9GIC0_DAPPU</name>
<protein>
    <submittedName>
        <fullName evidence="4">Uncharacterized protein</fullName>
    </submittedName>
</protein>
<dbReference type="GO" id="GO:0005634">
    <property type="term" value="C:nucleus"/>
    <property type="evidence" value="ECO:0000318"/>
    <property type="project" value="GO_Central"/>
</dbReference>
<keyword evidence="3" id="KW-0539">Nucleus</keyword>
<evidence type="ECO:0000256" key="2">
    <source>
        <dbReference type="ARBA" id="ARBA00023163"/>
    </source>
</evidence>
<keyword evidence="2" id="KW-0804">Transcription</keyword>
<sequence>MRIEKFVLPHPFLPEKSALSTSEDGSPQMVVDSCVESEDQYILQISIHHCDDEISDLKVSTDQRKPCESAHEITLSLSQPNYIKPLLLSFPHPFLVDSIRASLHCAHRSISLVLNKAIQEPWPSSERLVKGAKNSSLAAACSQQASNPIDVHQVIDHTTLPSELEMPVHLQKCRASCVSLPVPSRLTTTLLQPDGERCDEEKYNRCMQDVVPVLSRSS</sequence>
<dbReference type="HOGENOM" id="CLU_1268034_0_0_1"/>